<sequence length="482" mass="54423">MYLEKLKPQITRERQIAKLPMEHIEVVREIGPSEIFVETPTNVNSRSLILDVNCQNFWDFVNGQSWEGRVRVCEGELMYRLRETLKMLVRLGKVTDFTVTRVFTAQSVTSQEHSVPEEKSPGLVVRVEQTYYGGVPKKTKKKVSFNLVPDSAFIPRLKCVSPILKSAWYKTTPVNITSQNTPNITPDINLINGHDAGNEPTLRRKATSENKPESVCNLSASVAKEDFATICLQATQHFIVVREMVTSSRTIKSSTSFTFRRKENLSGTSKIAETMNDFYTSKTLVEHFDKTPEFKPKAGNKMLKPSTVNQAKTVSHKRNGSSKKPSRGNSFAKDEDMEKILKEVESGSLYSPSSKNAKKRQCVVDENSQRPDEELEQFFVDVEKRNAELQELLQIVETTRQENEAGQISREASAGVRGSTDSLVEKLMRELDNVGWEKNNVNRPAQRPKSSSQARDGTNCAKLQASTSEEELDEMLAELLEF</sequence>
<dbReference type="Proteomes" id="UP000225706">
    <property type="component" value="Unassembled WGS sequence"/>
</dbReference>
<accession>A0A2B4RJZ5</accession>
<dbReference type="EMBL" id="LSMT01000517">
    <property type="protein sequence ID" value="PFX16810.1"/>
    <property type="molecule type" value="Genomic_DNA"/>
</dbReference>
<feature type="compositionally biased region" description="Basic and acidic residues" evidence="1">
    <location>
        <begin position="332"/>
        <end position="345"/>
    </location>
</feature>
<organism evidence="2 3">
    <name type="scientific">Stylophora pistillata</name>
    <name type="common">Smooth cauliflower coral</name>
    <dbReference type="NCBI Taxonomy" id="50429"/>
    <lineage>
        <taxon>Eukaryota</taxon>
        <taxon>Metazoa</taxon>
        <taxon>Cnidaria</taxon>
        <taxon>Anthozoa</taxon>
        <taxon>Hexacorallia</taxon>
        <taxon>Scleractinia</taxon>
        <taxon>Astrocoeniina</taxon>
        <taxon>Pocilloporidae</taxon>
        <taxon>Stylophora</taxon>
    </lineage>
</organism>
<evidence type="ECO:0000313" key="2">
    <source>
        <dbReference type="EMBL" id="PFX16810.1"/>
    </source>
</evidence>
<feature type="compositionally biased region" description="Basic residues" evidence="1">
    <location>
        <begin position="314"/>
        <end position="326"/>
    </location>
</feature>
<gene>
    <name evidence="2" type="ORF">AWC38_SpisGene18894</name>
</gene>
<comment type="caution">
    <text evidence="2">The sequence shown here is derived from an EMBL/GenBank/DDBJ whole genome shotgun (WGS) entry which is preliminary data.</text>
</comment>
<name>A0A2B4RJZ5_STYPI</name>
<keyword evidence="3" id="KW-1185">Reference proteome</keyword>
<feature type="region of interest" description="Disordered" evidence="1">
    <location>
        <begin position="434"/>
        <end position="469"/>
    </location>
</feature>
<protein>
    <submittedName>
        <fullName evidence="2">Uncharacterized protein</fullName>
    </submittedName>
</protein>
<feature type="compositionally biased region" description="Polar residues" evidence="1">
    <location>
        <begin position="439"/>
        <end position="456"/>
    </location>
</feature>
<proteinExistence type="predicted"/>
<dbReference type="OrthoDB" id="5988389at2759"/>
<evidence type="ECO:0000313" key="3">
    <source>
        <dbReference type="Proteomes" id="UP000225706"/>
    </source>
</evidence>
<reference evidence="3" key="1">
    <citation type="journal article" date="2017" name="bioRxiv">
        <title>Comparative analysis of the genomes of Stylophora pistillata and Acropora digitifera provides evidence for extensive differences between species of corals.</title>
        <authorList>
            <person name="Voolstra C.R."/>
            <person name="Li Y."/>
            <person name="Liew Y.J."/>
            <person name="Baumgarten S."/>
            <person name="Zoccola D."/>
            <person name="Flot J.-F."/>
            <person name="Tambutte S."/>
            <person name="Allemand D."/>
            <person name="Aranda M."/>
        </authorList>
    </citation>
    <scope>NUCLEOTIDE SEQUENCE [LARGE SCALE GENOMIC DNA]</scope>
</reference>
<evidence type="ECO:0000256" key="1">
    <source>
        <dbReference type="SAM" id="MobiDB-lite"/>
    </source>
</evidence>
<dbReference type="AlphaFoldDB" id="A0A2B4RJZ5"/>
<feature type="region of interest" description="Disordered" evidence="1">
    <location>
        <begin position="293"/>
        <end position="370"/>
    </location>
</feature>